<proteinExistence type="predicted"/>
<dbReference type="InterPro" id="IPR018743">
    <property type="entry name" value="DUF2292"/>
</dbReference>
<organism evidence="1 2">
    <name type="scientific">Sporomusa silvacetica DSM 10669</name>
    <dbReference type="NCBI Taxonomy" id="1123289"/>
    <lineage>
        <taxon>Bacteria</taxon>
        <taxon>Bacillati</taxon>
        <taxon>Bacillota</taxon>
        <taxon>Negativicutes</taxon>
        <taxon>Selenomonadales</taxon>
        <taxon>Sporomusaceae</taxon>
        <taxon>Sporomusa</taxon>
    </lineage>
</organism>
<gene>
    <name evidence="1" type="ORF">SPSIL_012310</name>
</gene>
<dbReference type="RefSeq" id="WP_094605605.1">
    <property type="nucleotide sequence ID" value="NZ_CP155573.1"/>
</dbReference>
<accession>A0ABZ3IHG8</accession>
<dbReference type="Proteomes" id="UP000216752">
    <property type="component" value="Chromosome"/>
</dbReference>
<reference evidence="1" key="1">
    <citation type="submission" date="2024-05" db="EMBL/GenBank/DDBJ databases">
        <title>Isolation and characterization of Sporomusa carbonis sp. nov., a carboxydotrophic hydrogenogen in the genus of Sporomusa isolated from a charcoal burning pile.</title>
        <authorList>
            <person name="Boeer T."/>
            <person name="Rosenbaum F."/>
            <person name="Eysell L."/>
            <person name="Mueller V."/>
            <person name="Daniel R."/>
            <person name="Poehlein A."/>
        </authorList>
    </citation>
    <scope>NUCLEOTIDE SEQUENCE [LARGE SCALE GENOMIC DNA]</scope>
    <source>
        <strain evidence="1">DSM 10669</strain>
    </source>
</reference>
<dbReference type="EMBL" id="CP155573">
    <property type="protein sequence ID" value="XFO65122.1"/>
    <property type="molecule type" value="Genomic_DNA"/>
</dbReference>
<evidence type="ECO:0000313" key="1">
    <source>
        <dbReference type="EMBL" id="XFO65122.1"/>
    </source>
</evidence>
<keyword evidence="2" id="KW-1185">Reference proteome</keyword>
<evidence type="ECO:0008006" key="3">
    <source>
        <dbReference type="Google" id="ProtNLM"/>
    </source>
</evidence>
<sequence>MEKVNPKRLLLPQVIELLRHSLHTIQYGYLILTVQDGCVIKMERTEKFIFSSKHKSGYIIRDVPVEQHSFQPKILAQLQGLMYGQLIIRIEDGKIEQIEKTEKRRINEQEGVYGDGI</sequence>
<evidence type="ECO:0000313" key="2">
    <source>
        <dbReference type="Proteomes" id="UP000216752"/>
    </source>
</evidence>
<name>A0ABZ3IHG8_9FIRM</name>
<protein>
    <recommendedName>
        <fullName evidence="3">DUF2292 domain-containing protein</fullName>
    </recommendedName>
</protein>
<dbReference type="Pfam" id="PF10055">
    <property type="entry name" value="DUF2292"/>
    <property type="match status" value="2"/>
</dbReference>